<evidence type="ECO:0000313" key="6">
    <source>
        <dbReference type="Proteomes" id="UP000178127"/>
    </source>
</evidence>
<keyword evidence="2 3" id="KW-0802">TPR repeat</keyword>
<dbReference type="Pfam" id="PF13432">
    <property type="entry name" value="TPR_16"/>
    <property type="match status" value="1"/>
</dbReference>
<feature type="repeat" description="TPR" evidence="3">
    <location>
        <begin position="532"/>
        <end position="565"/>
    </location>
</feature>
<dbReference type="InterPro" id="IPR011990">
    <property type="entry name" value="TPR-like_helical_dom_sf"/>
</dbReference>
<dbReference type="Pfam" id="PF13181">
    <property type="entry name" value="TPR_8"/>
    <property type="match status" value="2"/>
</dbReference>
<comment type="caution">
    <text evidence="5">The sequence shown here is derived from an EMBL/GenBank/DDBJ whole genome shotgun (WGS) entry which is preliminary data.</text>
</comment>
<protein>
    <submittedName>
        <fullName evidence="5">Uncharacterized protein</fullName>
    </submittedName>
</protein>
<dbReference type="EMBL" id="MEVD01000013">
    <property type="protein sequence ID" value="OGC53656.1"/>
    <property type="molecule type" value="Genomic_DNA"/>
</dbReference>
<dbReference type="InterPro" id="IPR019734">
    <property type="entry name" value="TPR_rpt"/>
</dbReference>
<evidence type="ECO:0000313" key="5">
    <source>
        <dbReference type="EMBL" id="OGC53656.1"/>
    </source>
</evidence>
<gene>
    <name evidence="5" type="ORF">A3D91_04425</name>
</gene>
<feature type="transmembrane region" description="Helical" evidence="4">
    <location>
        <begin position="196"/>
        <end position="213"/>
    </location>
</feature>
<feature type="transmembrane region" description="Helical" evidence="4">
    <location>
        <begin position="340"/>
        <end position="360"/>
    </location>
</feature>
<dbReference type="Gene3D" id="1.25.40.10">
    <property type="entry name" value="Tetratricopeptide repeat domain"/>
    <property type="match status" value="1"/>
</dbReference>
<dbReference type="SMART" id="SM00028">
    <property type="entry name" value="TPR"/>
    <property type="match status" value="3"/>
</dbReference>
<keyword evidence="4" id="KW-0472">Membrane</keyword>
<evidence type="ECO:0000256" key="4">
    <source>
        <dbReference type="SAM" id="Phobius"/>
    </source>
</evidence>
<dbReference type="InterPro" id="IPR052346">
    <property type="entry name" value="O-mannosyl-transferase_TMTC"/>
</dbReference>
<organism evidence="5 6">
    <name type="scientific">candidate division WWE3 bacterium RIFCSPHIGHO2_02_FULL_38_14</name>
    <dbReference type="NCBI Taxonomy" id="1802620"/>
    <lineage>
        <taxon>Bacteria</taxon>
        <taxon>Katanobacteria</taxon>
    </lineage>
</organism>
<evidence type="ECO:0000256" key="2">
    <source>
        <dbReference type="ARBA" id="ARBA00022803"/>
    </source>
</evidence>
<feature type="transmembrane region" description="Helical" evidence="4">
    <location>
        <begin position="366"/>
        <end position="386"/>
    </location>
</feature>
<feature type="transmembrane region" description="Helical" evidence="4">
    <location>
        <begin position="265"/>
        <end position="283"/>
    </location>
</feature>
<accession>A0A1F4V8X8</accession>
<dbReference type="AlphaFoldDB" id="A0A1F4V8X8"/>
<feature type="transmembrane region" description="Helical" evidence="4">
    <location>
        <begin position="220"/>
        <end position="245"/>
    </location>
</feature>
<dbReference type="Proteomes" id="UP000178127">
    <property type="component" value="Unassembled WGS sequence"/>
</dbReference>
<dbReference type="PANTHER" id="PTHR44227:SF3">
    <property type="entry name" value="PROTEIN O-MANNOSYL-TRANSFERASE TMTC4"/>
    <property type="match status" value="1"/>
</dbReference>
<dbReference type="PANTHER" id="PTHR44227">
    <property type="match status" value="1"/>
</dbReference>
<dbReference type="PROSITE" id="PS50005">
    <property type="entry name" value="TPR"/>
    <property type="match status" value="2"/>
</dbReference>
<keyword evidence="1" id="KW-0677">Repeat</keyword>
<name>A0A1F4V8X8_UNCKA</name>
<reference evidence="5 6" key="1">
    <citation type="journal article" date="2016" name="Nat. Commun.">
        <title>Thousands of microbial genomes shed light on interconnected biogeochemical processes in an aquifer system.</title>
        <authorList>
            <person name="Anantharaman K."/>
            <person name="Brown C.T."/>
            <person name="Hug L.A."/>
            <person name="Sharon I."/>
            <person name="Castelle C.J."/>
            <person name="Probst A.J."/>
            <person name="Thomas B.C."/>
            <person name="Singh A."/>
            <person name="Wilkins M.J."/>
            <person name="Karaoz U."/>
            <person name="Brodie E.L."/>
            <person name="Williams K.H."/>
            <person name="Hubbard S.S."/>
            <person name="Banfield J.F."/>
        </authorList>
    </citation>
    <scope>NUCLEOTIDE SEQUENCE [LARGE SCALE GENOMIC DNA]</scope>
</reference>
<dbReference type="STRING" id="1802620.A3D91_04425"/>
<feature type="transmembrane region" description="Helical" evidence="4">
    <location>
        <begin position="68"/>
        <end position="91"/>
    </location>
</feature>
<dbReference type="SUPFAM" id="SSF48452">
    <property type="entry name" value="TPR-like"/>
    <property type="match status" value="1"/>
</dbReference>
<sequence length="581" mass="66746">MPKITKNQKKFIKSNYKLIPLTELAAKTGISETEIIAYIEKSGRDVDKIIDKEIDENNRAKFESVKDIFGFIYSNRIIISILALLVFTLYFNSLKGEFVADDIFAFRDNPEVRDIKASFQSLNIQKITYYLSFKYFGLNPTPLHFGYVVLHYFVVVLIFIFCSALFNKKTAFLTSLIFAASPVNTEAVAWISASNYIINTTGFLLLSITYFLYKNSKKKIYLFSTVFVYILWAIILINHFSLAFLPLLILIDLAFFEKKITFKTLVSKLPLLSITFLHFLFVLNQISKRLGELSVSTEANTKNTMPYLDRVPYTIYSNLKLLLFPKTLSIFHEGDVITDALLLIMWVVTIIFIALIIYFWKKNRNISGLMLFIPISLAPTFSPVIVSSYFSERYLYMGNIAFCILLALVFLKFEKLAGIKKLSLFITIPLILLYSVRVVTRNTEWETPKKLWQSTVSSVPNSPRAHRVLGDLYLEEKDYTNAAIEFEKAVELRQGDYSGALNNLGMSYLRLGNFDLAEKYLLMNAQQYPDMPQTYLNLSEIEVNRSNILKAREYLLKVLELEPDNNTALTVLSKINSGEIK</sequence>
<feature type="transmembrane region" description="Helical" evidence="4">
    <location>
        <begin position="145"/>
        <end position="166"/>
    </location>
</feature>
<feature type="transmembrane region" description="Helical" evidence="4">
    <location>
        <begin position="393"/>
        <end position="410"/>
    </location>
</feature>
<feature type="repeat" description="TPR" evidence="3">
    <location>
        <begin position="463"/>
        <end position="496"/>
    </location>
</feature>
<keyword evidence="4" id="KW-1133">Transmembrane helix</keyword>
<evidence type="ECO:0000256" key="1">
    <source>
        <dbReference type="ARBA" id="ARBA00022737"/>
    </source>
</evidence>
<keyword evidence="4" id="KW-0812">Transmembrane</keyword>
<evidence type="ECO:0000256" key="3">
    <source>
        <dbReference type="PROSITE-ProRule" id="PRU00339"/>
    </source>
</evidence>
<proteinExistence type="predicted"/>